<organism evidence="2 3">
    <name type="scientific">Cohnella terricola</name>
    <dbReference type="NCBI Taxonomy" id="1289167"/>
    <lineage>
        <taxon>Bacteria</taxon>
        <taxon>Bacillati</taxon>
        <taxon>Bacillota</taxon>
        <taxon>Bacilli</taxon>
        <taxon>Bacillales</taxon>
        <taxon>Paenibacillaceae</taxon>
        <taxon>Cohnella</taxon>
    </lineage>
</organism>
<evidence type="ECO:0000259" key="1">
    <source>
        <dbReference type="Pfam" id="PF00561"/>
    </source>
</evidence>
<dbReference type="Gene3D" id="3.40.50.1820">
    <property type="entry name" value="alpha/beta hydrolase"/>
    <property type="match status" value="1"/>
</dbReference>
<dbReference type="PANTHER" id="PTHR43194:SF2">
    <property type="entry name" value="PEROXISOMAL MEMBRANE PROTEIN LPX1"/>
    <property type="match status" value="1"/>
</dbReference>
<sequence length="284" mass="31914">MKDYTKDLPDHMEKYVGVNDLFLEVFEGKNLKDAASNRPPLLFVHGAFTGSWMWSKYISHFVGEGWKCYVMNMRSHYKSRALDMTVITFEDYLEDIKEIIAECGVPPILIGFSMGGILSQKLAETVPIAGLVLIDSVISREVHEEVPYPELGQMTTDLVVPAPVRDEQISIDESAEDIEFQRKYLAMESSKAFNAFIFTAESKGISINSGSITCPCLVIKAVNSENDDRQGRVAAEHLRGEYKGLWNTTHTGVLIGQRYRESVETILDWLKKSPPSSSRKGDHV</sequence>
<dbReference type="SUPFAM" id="SSF53474">
    <property type="entry name" value="alpha/beta-Hydrolases"/>
    <property type="match status" value="1"/>
</dbReference>
<dbReference type="InterPro" id="IPR050228">
    <property type="entry name" value="Carboxylesterase_BioH"/>
</dbReference>
<accession>A0A559JJE7</accession>
<dbReference type="Proteomes" id="UP000316330">
    <property type="component" value="Unassembled WGS sequence"/>
</dbReference>
<dbReference type="OrthoDB" id="9776853at2"/>
<dbReference type="InterPro" id="IPR029058">
    <property type="entry name" value="AB_hydrolase_fold"/>
</dbReference>
<name>A0A559JJE7_9BACL</name>
<dbReference type="GO" id="GO:0016787">
    <property type="term" value="F:hydrolase activity"/>
    <property type="evidence" value="ECO:0007669"/>
    <property type="project" value="UniProtKB-KW"/>
</dbReference>
<proteinExistence type="predicted"/>
<keyword evidence="2" id="KW-0378">Hydrolase</keyword>
<evidence type="ECO:0000313" key="3">
    <source>
        <dbReference type="Proteomes" id="UP000316330"/>
    </source>
</evidence>
<comment type="caution">
    <text evidence="2">The sequence shown here is derived from an EMBL/GenBank/DDBJ whole genome shotgun (WGS) entry which is preliminary data.</text>
</comment>
<dbReference type="EMBL" id="VNJJ01000006">
    <property type="protein sequence ID" value="TVX99986.1"/>
    <property type="molecule type" value="Genomic_DNA"/>
</dbReference>
<dbReference type="Pfam" id="PF00561">
    <property type="entry name" value="Abhydrolase_1"/>
    <property type="match status" value="1"/>
</dbReference>
<dbReference type="AlphaFoldDB" id="A0A559JJE7"/>
<reference evidence="2 3" key="1">
    <citation type="submission" date="2019-07" db="EMBL/GenBank/DDBJ databases">
        <authorList>
            <person name="Kim J."/>
        </authorList>
    </citation>
    <scope>NUCLEOTIDE SEQUENCE [LARGE SCALE GENOMIC DNA]</scope>
    <source>
        <strain evidence="2 3">G13</strain>
    </source>
</reference>
<gene>
    <name evidence="2" type="ORF">FPZ45_12640</name>
</gene>
<evidence type="ECO:0000313" key="2">
    <source>
        <dbReference type="EMBL" id="TVX99986.1"/>
    </source>
</evidence>
<feature type="domain" description="AB hydrolase-1" evidence="1">
    <location>
        <begin position="39"/>
        <end position="139"/>
    </location>
</feature>
<dbReference type="PANTHER" id="PTHR43194">
    <property type="entry name" value="HYDROLASE ALPHA/BETA FOLD FAMILY"/>
    <property type="match status" value="1"/>
</dbReference>
<protein>
    <submittedName>
        <fullName evidence="2">Alpha/beta fold hydrolase</fullName>
    </submittedName>
</protein>
<dbReference type="InterPro" id="IPR000073">
    <property type="entry name" value="AB_hydrolase_1"/>
</dbReference>
<keyword evidence="3" id="KW-1185">Reference proteome</keyword>